<evidence type="ECO:0000256" key="1">
    <source>
        <dbReference type="SAM" id="MobiDB-lite"/>
    </source>
</evidence>
<feature type="compositionally biased region" description="Gly residues" evidence="1">
    <location>
        <begin position="108"/>
        <end position="118"/>
    </location>
</feature>
<feature type="non-terminal residue" evidence="2">
    <location>
        <position position="118"/>
    </location>
</feature>
<feature type="compositionally biased region" description="Basic residues" evidence="1">
    <location>
        <begin position="41"/>
        <end position="76"/>
    </location>
</feature>
<reference evidence="2" key="1">
    <citation type="submission" date="2020-02" db="EMBL/GenBank/DDBJ databases">
        <authorList>
            <person name="Meier V. D."/>
        </authorList>
    </citation>
    <scope>NUCLEOTIDE SEQUENCE</scope>
    <source>
        <strain evidence="2">AVDCRST_MAG60</strain>
    </source>
</reference>
<sequence>AAGPDPPRGPRRPSVRAGSRADRGQDRHRRASQRCPAAHRQGTRRRARRRGQHRRAGLQGARGRRPGRHGGPPRHPRVLDQRRLRRAGRGRGVRPDLPATWADPGRGRPAGRGRVGTM</sequence>
<feature type="non-terminal residue" evidence="2">
    <location>
        <position position="1"/>
    </location>
</feature>
<dbReference type="EMBL" id="CADCUN010000071">
    <property type="protein sequence ID" value="CAA9377957.1"/>
    <property type="molecule type" value="Genomic_DNA"/>
</dbReference>
<organism evidence="2">
    <name type="scientific">uncultured Nocardioides sp</name>
    <dbReference type="NCBI Taxonomy" id="198441"/>
    <lineage>
        <taxon>Bacteria</taxon>
        <taxon>Bacillati</taxon>
        <taxon>Actinomycetota</taxon>
        <taxon>Actinomycetes</taxon>
        <taxon>Propionibacteriales</taxon>
        <taxon>Nocardioidaceae</taxon>
        <taxon>Nocardioides</taxon>
        <taxon>environmental samples</taxon>
    </lineage>
</organism>
<protein>
    <submittedName>
        <fullName evidence="2">Transcriptional regulator, GntR family</fullName>
    </submittedName>
</protein>
<evidence type="ECO:0000313" key="2">
    <source>
        <dbReference type="EMBL" id="CAA9377957.1"/>
    </source>
</evidence>
<proteinExistence type="predicted"/>
<feature type="compositionally biased region" description="Basic residues" evidence="1">
    <location>
        <begin position="83"/>
        <end position="92"/>
    </location>
</feature>
<feature type="region of interest" description="Disordered" evidence="1">
    <location>
        <begin position="1"/>
        <end position="118"/>
    </location>
</feature>
<gene>
    <name evidence="2" type="ORF">AVDCRST_MAG60-647</name>
</gene>
<accession>A0A6J4N4P4</accession>
<dbReference type="AlphaFoldDB" id="A0A6J4N4P4"/>
<name>A0A6J4N4P4_9ACTN</name>